<evidence type="ECO:0000313" key="2">
    <source>
        <dbReference type="Proteomes" id="UP000663193"/>
    </source>
</evidence>
<reference evidence="2" key="1">
    <citation type="journal article" date="2021" name="BMC Genomics">
        <title>Chromosome-level genome assembly and manually-curated proteome of model necrotroph Parastagonospora nodorum Sn15 reveals a genome-wide trove of candidate effector homologs, and redundancy of virulence-related functions within an accessory chromosome.</title>
        <authorList>
            <person name="Bertazzoni S."/>
            <person name="Jones D.A.B."/>
            <person name="Phan H.T."/>
            <person name="Tan K.-C."/>
            <person name="Hane J.K."/>
        </authorList>
    </citation>
    <scope>NUCLEOTIDE SEQUENCE [LARGE SCALE GENOMIC DNA]</scope>
    <source>
        <strain evidence="2">SN15 / ATCC MYA-4574 / FGSC 10173)</strain>
    </source>
</reference>
<evidence type="ECO:0000313" key="1">
    <source>
        <dbReference type="EMBL" id="QRC98200.1"/>
    </source>
</evidence>
<sequence>SEYRYVMQAGPGTREAMGFYVRAREFSSASVELLNFGWGGVEWHECLVWGVLFRFVSFRFDPECDGWVCEWMSEWVGGSDMW</sequence>
<keyword evidence="2" id="KW-1185">Reference proteome</keyword>
<organism evidence="1 2">
    <name type="scientific">Phaeosphaeria nodorum (strain SN15 / ATCC MYA-4574 / FGSC 10173)</name>
    <name type="common">Glume blotch fungus</name>
    <name type="synonym">Parastagonospora nodorum</name>
    <dbReference type="NCBI Taxonomy" id="321614"/>
    <lineage>
        <taxon>Eukaryota</taxon>
        <taxon>Fungi</taxon>
        <taxon>Dikarya</taxon>
        <taxon>Ascomycota</taxon>
        <taxon>Pezizomycotina</taxon>
        <taxon>Dothideomycetes</taxon>
        <taxon>Pleosporomycetidae</taxon>
        <taxon>Pleosporales</taxon>
        <taxon>Pleosporineae</taxon>
        <taxon>Phaeosphaeriaceae</taxon>
        <taxon>Parastagonospora</taxon>
    </lineage>
</organism>
<protein>
    <submittedName>
        <fullName evidence="1">Uncharacterized protein</fullName>
    </submittedName>
</protein>
<dbReference type="Proteomes" id="UP000663193">
    <property type="component" value="Chromosome 8"/>
</dbReference>
<feature type="non-terminal residue" evidence="1">
    <location>
        <position position="1"/>
    </location>
</feature>
<dbReference type="AlphaFoldDB" id="A0A7U2F3V0"/>
<name>A0A7U2F3V0_PHANO</name>
<dbReference type="VEuPathDB" id="FungiDB:JI435_303080"/>
<dbReference type="EMBL" id="CP069030">
    <property type="protein sequence ID" value="QRC98200.1"/>
    <property type="molecule type" value="Genomic_DNA"/>
</dbReference>
<gene>
    <name evidence="1" type="ORF">JI435_303080</name>
</gene>
<proteinExistence type="predicted"/>
<accession>A0A7U2F3V0</accession>